<dbReference type="Proteomes" id="UP001139981">
    <property type="component" value="Unassembled WGS sequence"/>
</dbReference>
<reference evidence="1" key="1">
    <citation type="submission" date="2022-07" db="EMBL/GenBank/DDBJ databases">
        <title>Phylogenomic reconstructions and comparative analyses of Kickxellomycotina fungi.</title>
        <authorList>
            <person name="Reynolds N.K."/>
            <person name="Stajich J.E."/>
            <person name="Barry K."/>
            <person name="Grigoriev I.V."/>
            <person name="Crous P."/>
            <person name="Smith M.E."/>
        </authorList>
    </citation>
    <scope>NUCLEOTIDE SEQUENCE</scope>
    <source>
        <strain evidence="1">CBS 190363</strain>
    </source>
</reference>
<evidence type="ECO:0000313" key="1">
    <source>
        <dbReference type="EMBL" id="KAJ2895069.1"/>
    </source>
</evidence>
<name>A0ACC1M4M0_9FUNG</name>
<keyword evidence="2" id="KW-1185">Reference proteome</keyword>
<comment type="caution">
    <text evidence="1">The sequence shown here is derived from an EMBL/GenBank/DDBJ whole genome shotgun (WGS) entry which is preliminary data.</text>
</comment>
<feature type="non-terminal residue" evidence="1">
    <location>
        <position position="88"/>
    </location>
</feature>
<gene>
    <name evidence="1" type="ORF">IWW38_002403</name>
</gene>
<sequence length="88" mass="10106">MSRYTGKLSDLYQSYARVVGQWPVDKLRPTHCYKAVLKAQMKAKFDKLDLLHGEELSREAGIVEQEIKALGNLVASKYRSQYKVSEEL</sequence>
<protein>
    <submittedName>
        <fullName evidence="1">Uncharacterized protein</fullName>
    </submittedName>
</protein>
<organism evidence="1 2">
    <name type="scientific">Coemansia aciculifera</name>
    <dbReference type="NCBI Taxonomy" id="417176"/>
    <lineage>
        <taxon>Eukaryota</taxon>
        <taxon>Fungi</taxon>
        <taxon>Fungi incertae sedis</taxon>
        <taxon>Zoopagomycota</taxon>
        <taxon>Kickxellomycotina</taxon>
        <taxon>Kickxellomycetes</taxon>
        <taxon>Kickxellales</taxon>
        <taxon>Kickxellaceae</taxon>
        <taxon>Coemansia</taxon>
    </lineage>
</organism>
<proteinExistence type="predicted"/>
<evidence type="ECO:0000313" key="2">
    <source>
        <dbReference type="Proteomes" id="UP001139981"/>
    </source>
</evidence>
<dbReference type="EMBL" id="JANBVB010000336">
    <property type="protein sequence ID" value="KAJ2895069.1"/>
    <property type="molecule type" value="Genomic_DNA"/>
</dbReference>
<accession>A0ACC1M4M0</accession>